<evidence type="ECO:0000313" key="2">
    <source>
        <dbReference type="Proteomes" id="UP000030437"/>
    </source>
</evidence>
<reference evidence="1 2" key="1">
    <citation type="submission" date="2014-02" db="EMBL/GenBank/DDBJ databases">
        <title>Draft genome sequence of Lysinibacillus odysseyi NBRC 100172.</title>
        <authorList>
            <person name="Zhang F."/>
            <person name="Wang G."/>
            <person name="Zhang L."/>
        </authorList>
    </citation>
    <scope>NUCLEOTIDE SEQUENCE [LARGE SCALE GENOMIC DNA]</scope>
    <source>
        <strain evidence="1 2">NBRC 100172</strain>
    </source>
</reference>
<keyword evidence="2" id="KW-1185">Reference proteome</keyword>
<name>A0A0A3IBR3_9BACI</name>
<proteinExistence type="predicted"/>
<evidence type="ECO:0000313" key="1">
    <source>
        <dbReference type="EMBL" id="KGR82174.1"/>
    </source>
</evidence>
<comment type="caution">
    <text evidence="1">The sequence shown here is derived from an EMBL/GenBank/DDBJ whole genome shotgun (WGS) entry which is preliminary data.</text>
</comment>
<dbReference type="eggNOG" id="ENOG5032WNU">
    <property type="taxonomic scope" value="Bacteria"/>
</dbReference>
<dbReference type="STRING" id="1220589.CD32_23120"/>
<dbReference type="AlphaFoldDB" id="A0A0A3IBR3"/>
<dbReference type="OrthoDB" id="2823799at2"/>
<accession>A0A0A3IBR3</accession>
<organism evidence="1 2">
    <name type="scientific">Lysinibacillus odysseyi 34hs-1 = NBRC 100172</name>
    <dbReference type="NCBI Taxonomy" id="1220589"/>
    <lineage>
        <taxon>Bacteria</taxon>
        <taxon>Bacillati</taxon>
        <taxon>Bacillota</taxon>
        <taxon>Bacilli</taxon>
        <taxon>Bacillales</taxon>
        <taxon>Bacillaceae</taxon>
        <taxon>Lysinibacillus</taxon>
    </lineage>
</organism>
<dbReference type="EMBL" id="JPVP01000060">
    <property type="protein sequence ID" value="KGR82174.1"/>
    <property type="molecule type" value="Genomic_DNA"/>
</dbReference>
<dbReference type="RefSeq" id="WP_036159416.1">
    <property type="nucleotide sequence ID" value="NZ_AVCX01000001.1"/>
</dbReference>
<gene>
    <name evidence="1" type="ORF">CD32_23120</name>
</gene>
<dbReference type="Proteomes" id="UP000030437">
    <property type="component" value="Unassembled WGS sequence"/>
</dbReference>
<protein>
    <submittedName>
        <fullName evidence="1">Uncharacterized protein</fullName>
    </submittedName>
</protein>
<sequence length="324" mass="37251">MSKELAQFYSLCLQGDVNSAVAFLRSVPSKTEEMEALEARFASRFFSPPHVEISASDDFVRNVIYCYHDYFRAVLTNQTTAEEAEMELVNKISRILHAPSSATIDSLEEALAAAFKERGYHFLGGVTPPFRGPYIWREERVLEFEVELPFAKRSVTVHMMSDFLLESWIGFATCENKHVGGWAKDNALFCNAICYKDLQAAEFQISYLKHEAQHMDDFLHFPHLTPADLEYRAKLVELIYSADHQVLNKFLLEAKNDPQFPHPFASYRILNNLSRLVFEKEVEKEASMWAKKEYSTISAAAFSLYENDTNALKQNFGHRVKQFL</sequence>